<dbReference type="SUPFAM" id="SSF51366">
    <property type="entry name" value="Ribulose-phoshate binding barrel"/>
    <property type="match status" value="1"/>
</dbReference>
<dbReference type="UniPathway" id="UPA00035">
    <property type="reaction ID" value="UER00042"/>
</dbReference>
<reference evidence="13" key="2">
    <citation type="submission" date="2015-01" db="EMBL/GenBank/DDBJ databases">
        <title>Complete genome sequence of Methylobacterium aquaticum strain 22A.</title>
        <authorList>
            <person name="Tani A."/>
            <person name="Ogura Y."/>
            <person name="Hayashi T."/>
        </authorList>
    </citation>
    <scope>NUCLEOTIDE SEQUENCE [LARGE SCALE GENOMIC DNA]</scope>
    <source>
        <strain evidence="13">MA-22A</strain>
    </source>
</reference>
<dbReference type="InterPro" id="IPR044643">
    <property type="entry name" value="TrpF_fam"/>
</dbReference>
<evidence type="ECO:0000256" key="4">
    <source>
        <dbReference type="ARBA" id="ARBA00022272"/>
    </source>
</evidence>
<gene>
    <name evidence="9 12" type="primary">trpF</name>
    <name evidence="12" type="ORF">Maq22A_c05505</name>
</gene>
<name>A0A0C6FHC2_9HYPH</name>
<dbReference type="Gene3D" id="3.20.20.70">
    <property type="entry name" value="Aldolase class I"/>
    <property type="match status" value="1"/>
</dbReference>
<comment type="pathway">
    <text evidence="2 9">Amino-acid biosynthesis; L-tryptophan biosynthesis; L-tryptophan from chorismate: step 3/5.</text>
</comment>
<dbReference type="InterPro" id="IPR001240">
    <property type="entry name" value="PRAI_dom"/>
</dbReference>
<evidence type="ECO:0000313" key="12">
    <source>
        <dbReference type="EMBL" id="BAQ44484.1"/>
    </source>
</evidence>
<reference evidence="12 13" key="1">
    <citation type="journal article" date="2015" name="Genome Announc.">
        <title>Complete Genome Sequence of Methylobacterium aquaticum Strain 22A, Isolated from Racomitrium japonicum Moss.</title>
        <authorList>
            <person name="Tani A."/>
            <person name="Ogura Y."/>
            <person name="Hayashi T."/>
            <person name="Kimbara K."/>
        </authorList>
    </citation>
    <scope>NUCLEOTIDE SEQUENCE [LARGE SCALE GENOMIC DNA]</scope>
    <source>
        <strain evidence="12 13">MA-22A</strain>
    </source>
</reference>
<comment type="catalytic activity">
    <reaction evidence="1 9">
        <text>N-(5-phospho-beta-D-ribosyl)anthranilate = 1-(2-carboxyphenylamino)-1-deoxy-D-ribulose 5-phosphate</text>
        <dbReference type="Rhea" id="RHEA:21540"/>
        <dbReference type="ChEBI" id="CHEBI:18277"/>
        <dbReference type="ChEBI" id="CHEBI:58613"/>
        <dbReference type="EC" id="5.3.1.24"/>
    </reaction>
</comment>
<keyword evidence="7 9" id="KW-0057">Aromatic amino acid biosynthesis</keyword>
<dbReference type="InterPro" id="IPR013785">
    <property type="entry name" value="Aldolase_TIM"/>
</dbReference>
<keyword evidence="5 9" id="KW-0028">Amino-acid biosynthesis</keyword>
<comment type="similarity">
    <text evidence="9">Belongs to the TrpF family.</text>
</comment>
<dbReference type="OrthoDB" id="9796196at2"/>
<protein>
    <recommendedName>
        <fullName evidence="4 9">N-(5'-phosphoribosyl)anthranilate isomerase</fullName>
        <shortName evidence="9">PRAI</shortName>
        <ecNumber evidence="3 9">5.3.1.24</ecNumber>
    </recommendedName>
</protein>
<evidence type="ECO:0000256" key="8">
    <source>
        <dbReference type="ARBA" id="ARBA00023235"/>
    </source>
</evidence>
<dbReference type="PATRIC" id="fig|270351.10.peg.1048"/>
<dbReference type="EC" id="5.3.1.24" evidence="3 9"/>
<dbReference type="CDD" id="cd00405">
    <property type="entry name" value="PRAI"/>
    <property type="match status" value="1"/>
</dbReference>
<evidence type="ECO:0000256" key="3">
    <source>
        <dbReference type="ARBA" id="ARBA00012572"/>
    </source>
</evidence>
<dbReference type="PANTHER" id="PTHR42894">
    <property type="entry name" value="N-(5'-PHOSPHORIBOSYL)ANTHRANILATE ISOMERASE"/>
    <property type="match status" value="1"/>
</dbReference>
<accession>A0A0C6FHC2</accession>
<organism evidence="12 13">
    <name type="scientific">Methylobacterium aquaticum</name>
    <dbReference type="NCBI Taxonomy" id="270351"/>
    <lineage>
        <taxon>Bacteria</taxon>
        <taxon>Pseudomonadati</taxon>
        <taxon>Pseudomonadota</taxon>
        <taxon>Alphaproteobacteria</taxon>
        <taxon>Hyphomicrobiales</taxon>
        <taxon>Methylobacteriaceae</taxon>
        <taxon>Methylobacterium</taxon>
    </lineage>
</organism>
<dbReference type="PANTHER" id="PTHR42894:SF1">
    <property type="entry name" value="N-(5'-PHOSPHORIBOSYL)ANTHRANILATE ISOMERASE"/>
    <property type="match status" value="1"/>
</dbReference>
<evidence type="ECO:0000256" key="5">
    <source>
        <dbReference type="ARBA" id="ARBA00022605"/>
    </source>
</evidence>
<dbReference type="HAMAP" id="MF_00135">
    <property type="entry name" value="PRAI"/>
    <property type="match status" value="1"/>
</dbReference>
<evidence type="ECO:0000256" key="9">
    <source>
        <dbReference type="HAMAP-Rule" id="MF_00135"/>
    </source>
</evidence>
<dbReference type="KEGG" id="maqu:Maq22A_c05505"/>
<evidence type="ECO:0000256" key="1">
    <source>
        <dbReference type="ARBA" id="ARBA00001164"/>
    </source>
</evidence>
<feature type="region of interest" description="Disordered" evidence="10">
    <location>
        <begin position="219"/>
        <end position="242"/>
    </location>
</feature>
<dbReference type="InterPro" id="IPR011060">
    <property type="entry name" value="RibuloseP-bd_barrel"/>
</dbReference>
<evidence type="ECO:0000259" key="11">
    <source>
        <dbReference type="Pfam" id="PF00697"/>
    </source>
</evidence>
<dbReference type="GO" id="GO:0000162">
    <property type="term" value="P:L-tryptophan biosynthetic process"/>
    <property type="evidence" value="ECO:0007669"/>
    <property type="project" value="UniProtKB-UniRule"/>
</dbReference>
<evidence type="ECO:0000256" key="10">
    <source>
        <dbReference type="SAM" id="MobiDB-lite"/>
    </source>
</evidence>
<proteinExistence type="inferred from homology"/>
<keyword evidence="6 9" id="KW-0822">Tryptophan biosynthesis</keyword>
<sequence length="242" mass="24536">MSPAPFLVKICGLSTPETLEAALAAGADQIGLVHFPKSPRHVDLDHGAALSRQALGRTERVVLLVDPDDALVAAAVAALRPDWLQLHGSESPERVAALRARTGLPVMKALGIATADDLARAARYRGIADRLLFDAKPAPGAVLPGGNGHAFDWSLLAGAGRDDPFMLSGGLTPDTVADAVAITAARAVDVSSGVESSPGRKDPERIAAFVSAAKAAAGTNGSAARVAGGATAPEIAPAARRA</sequence>
<dbReference type="EMBL" id="AP014704">
    <property type="protein sequence ID" value="BAQ44484.1"/>
    <property type="molecule type" value="Genomic_DNA"/>
</dbReference>
<dbReference type="Proteomes" id="UP000061432">
    <property type="component" value="Chromosome"/>
</dbReference>
<evidence type="ECO:0000256" key="6">
    <source>
        <dbReference type="ARBA" id="ARBA00022822"/>
    </source>
</evidence>
<dbReference type="STRING" id="270351.Maq22A_c05505"/>
<dbReference type="GO" id="GO:0004640">
    <property type="term" value="F:phosphoribosylanthranilate isomerase activity"/>
    <property type="evidence" value="ECO:0007669"/>
    <property type="project" value="UniProtKB-UniRule"/>
</dbReference>
<feature type="domain" description="N-(5'phosphoribosyl) anthranilate isomerase (PRAI)" evidence="11">
    <location>
        <begin position="8"/>
        <end position="211"/>
    </location>
</feature>
<dbReference type="AlphaFoldDB" id="A0A0C6FHC2"/>
<dbReference type="NCBIfam" id="NF002295">
    <property type="entry name" value="PRK01222.1-1"/>
    <property type="match status" value="1"/>
</dbReference>
<keyword evidence="8 9" id="KW-0413">Isomerase</keyword>
<evidence type="ECO:0000256" key="7">
    <source>
        <dbReference type="ARBA" id="ARBA00023141"/>
    </source>
</evidence>
<dbReference type="Pfam" id="PF00697">
    <property type="entry name" value="PRAI"/>
    <property type="match status" value="1"/>
</dbReference>
<evidence type="ECO:0000256" key="2">
    <source>
        <dbReference type="ARBA" id="ARBA00004664"/>
    </source>
</evidence>
<evidence type="ECO:0000313" key="13">
    <source>
        <dbReference type="Proteomes" id="UP000061432"/>
    </source>
</evidence>
<dbReference type="RefSeq" id="WP_082742399.1">
    <property type="nucleotide sequence ID" value="NZ_AP014704.1"/>
</dbReference>